<gene>
    <name evidence="1" type="ORF">AVEN_193088_1</name>
</gene>
<name>A0A4Y2B0T5_ARAVE</name>
<dbReference type="OrthoDB" id="6426746at2759"/>
<comment type="caution">
    <text evidence="1">The sequence shown here is derived from an EMBL/GenBank/DDBJ whole genome shotgun (WGS) entry which is preliminary data.</text>
</comment>
<organism evidence="1 2">
    <name type="scientific">Araneus ventricosus</name>
    <name type="common">Orbweaver spider</name>
    <name type="synonym">Epeira ventricosa</name>
    <dbReference type="NCBI Taxonomy" id="182803"/>
    <lineage>
        <taxon>Eukaryota</taxon>
        <taxon>Metazoa</taxon>
        <taxon>Ecdysozoa</taxon>
        <taxon>Arthropoda</taxon>
        <taxon>Chelicerata</taxon>
        <taxon>Arachnida</taxon>
        <taxon>Araneae</taxon>
        <taxon>Araneomorphae</taxon>
        <taxon>Entelegynae</taxon>
        <taxon>Araneoidea</taxon>
        <taxon>Araneidae</taxon>
        <taxon>Araneus</taxon>
    </lineage>
</organism>
<dbReference type="AlphaFoldDB" id="A0A4Y2B0T5"/>
<evidence type="ECO:0000313" key="1">
    <source>
        <dbReference type="EMBL" id="GBL85618.1"/>
    </source>
</evidence>
<protein>
    <submittedName>
        <fullName evidence="1">Uncharacterized protein</fullName>
    </submittedName>
</protein>
<accession>A0A4Y2B0T5</accession>
<dbReference type="EMBL" id="BGPR01000044">
    <property type="protein sequence ID" value="GBL85618.1"/>
    <property type="molecule type" value="Genomic_DNA"/>
</dbReference>
<keyword evidence="2" id="KW-1185">Reference proteome</keyword>
<dbReference type="Proteomes" id="UP000499080">
    <property type="component" value="Unassembled WGS sequence"/>
</dbReference>
<proteinExistence type="predicted"/>
<evidence type="ECO:0000313" key="2">
    <source>
        <dbReference type="Proteomes" id="UP000499080"/>
    </source>
</evidence>
<reference evidence="1 2" key="1">
    <citation type="journal article" date="2019" name="Sci. Rep.">
        <title>Orb-weaving spider Araneus ventricosus genome elucidates the spidroin gene catalogue.</title>
        <authorList>
            <person name="Kono N."/>
            <person name="Nakamura H."/>
            <person name="Ohtoshi R."/>
            <person name="Moran D.A.P."/>
            <person name="Shinohara A."/>
            <person name="Yoshida Y."/>
            <person name="Fujiwara M."/>
            <person name="Mori M."/>
            <person name="Tomita M."/>
            <person name="Arakawa K."/>
        </authorList>
    </citation>
    <scope>NUCLEOTIDE SEQUENCE [LARGE SCALE GENOMIC DNA]</scope>
</reference>
<sequence>MMFGPRMMLDPRMLLDTHVWYQLSLSTKKVGDQIKGFNSEDINLQALVDMDRLPKEARGASTIDVTHIVRLVFVILLGKVPFNLAPRKLIRFLFHQGELDKPISTHLMPVSEMTMQRLISGIIHVIQSKVDMLLGEGFDIEVITIRRSVGARRTNRREVIPSLDRIRKSSIISPDLDKYGVCCARAILIALSRLDKHPDNAALRRKNCSILLRKALSLHEETGVKIGLVE</sequence>